<keyword evidence="3" id="KW-1185">Reference proteome</keyword>
<dbReference type="AlphaFoldDB" id="A0A9P7YH23"/>
<accession>A0A9P7YH23</accession>
<dbReference type="Proteomes" id="UP000824998">
    <property type="component" value="Unassembled WGS sequence"/>
</dbReference>
<name>A0A9P7YH23_9HELO</name>
<sequence length="210" mass="23879">MLVSPKTVSSTASSPSKTRRQGQNMEPELKVLCIKVHNAMYVKLNIVQNWFLDPRSKGNEELKTLMDNLAEGITRKIAELVRMVHDCIPQYRRGFKPLLENRLQLNCGKSGEGAGLPGSFEEYFLFETVEECDLPWKEEDGWRGVDEECYHLLRRAIGDIGLRGCEERNRLICERSQDTGSLLSECVFTCRSYTGYLILVAAMALLGNRK</sequence>
<feature type="region of interest" description="Disordered" evidence="1">
    <location>
        <begin position="1"/>
        <end position="24"/>
    </location>
</feature>
<dbReference type="EMBL" id="MU251496">
    <property type="protein sequence ID" value="KAG9233544.1"/>
    <property type="molecule type" value="Genomic_DNA"/>
</dbReference>
<evidence type="ECO:0000313" key="3">
    <source>
        <dbReference type="Proteomes" id="UP000824998"/>
    </source>
</evidence>
<evidence type="ECO:0000313" key="2">
    <source>
        <dbReference type="EMBL" id="KAG9233544.1"/>
    </source>
</evidence>
<protein>
    <submittedName>
        <fullName evidence="2">Uncharacterized protein</fullName>
    </submittedName>
</protein>
<proteinExistence type="predicted"/>
<organism evidence="2 3">
    <name type="scientific">Amylocarpus encephaloides</name>
    <dbReference type="NCBI Taxonomy" id="45428"/>
    <lineage>
        <taxon>Eukaryota</taxon>
        <taxon>Fungi</taxon>
        <taxon>Dikarya</taxon>
        <taxon>Ascomycota</taxon>
        <taxon>Pezizomycotina</taxon>
        <taxon>Leotiomycetes</taxon>
        <taxon>Helotiales</taxon>
        <taxon>Helotiales incertae sedis</taxon>
        <taxon>Amylocarpus</taxon>
    </lineage>
</organism>
<reference evidence="2" key="1">
    <citation type="journal article" date="2021" name="IMA Fungus">
        <title>Genomic characterization of three marine fungi, including Emericellopsis atlantica sp. nov. with signatures of a generalist lifestyle and marine biomass degradation.</title>
        <authorList>
            <person name="Hagestad O.C."/>
            <person name="Hou L."/>
            <person name="Andersen J.H."/>
            <person name="Hansen E.H."/>
            <person name="Altermark B."/>
            <person name="Li C."/>
            <person name="Kuhnert E."/>
            <person name="Cox R.J."/>
            <person name="Crous P.W."/>
            <person name="Spatafora J.W."/>
            <person name="Lail K."/>
            <person name="Amirebrahimi M."/>
            <person name="Lipzen A."/>
            <person name="Pangilinan J."/>
            <person name="Andreopoulos W."/>
            <person name="Hayes R.D."/>
            <person name="Ng V."/>
            <person name="Grigoriev I.V."/>
            <person name="Jackson S.A."/>
            <person name="Sutton T.D.S."/>
            <person name="Dobson A.D.W."/>
            <person name="Rama T."/>
        </authorList>
    </citation>
    <scope>NUCLEOTIDE SEQUENCE</scope>
    <source>
        <strain evidence="2">TRa018bII</strain>
    </source>
</reference>
<gene>
    <name evidence="2" type="ORF">BJ875DRAFT_485037</name>
</gene>
<comment type="caution">
    <text evidence="2">The sequence shown here is derived from an EMBL/GenBank/DDBJ whole genome shotgun (WGS) entry which is preliminary data.</text>
</comment>
<evidence type="ECO:0000256" key="1">
    <source>
        <dbReference type="SAM" id="MobiDB-lite"/>
    </source>
</evidence>